<evidence type="ECO:0000313" key="13">
    <source>
        <dbReference type="Proteomes" id="UP000008210"/>
    </source>
</evidence>
<evidence type="ECO:0000256" key="8">
    <source>
        <dbReference type="ARBA" id="ARBA00023004"/>
    </source>
</evidence>
<protein>
    <recommendedName>
        <fullName evidence="10">Cytochrome c-type biogenesis protein CcmE</fullName>
    </recommendedName>
    <alternativeName>
        <fullName evidence="10">Cytochrome c maturation protein E</fullName>
    </alternativeName>
    <alternativeName>
        <fullName evidence="10">Heme chaperone CcmE</fullName>
    </alternativeName>
</protein>
<evidence type="ECO:0000256" key="6">
    <source>
        <dbReference type="ARBA" id="ARBA00022968"/>
    </source>
</evidence>
<evidence type="ECO:0000256" key="10">
    <source>
        <dbReference type="HAMAP-Rule" id="MF_01959"/>
    </source>
</evidence>
<comment type="similarity">
    <text evidence="10">Belongs to the CcmE/CycJ family.</text>
</comment>
<dbReference type="SUPFAM" id="SSF82093">
    <property type="entry name" value="Heme chaperone CcmE"/>
    <property type="match status" value="1"/>
</dbReference>
<evidence type="ECO:0000256" key="1">
    <source>
        <dbReference type="ARBA" id="ARBA00004370"/>
    </source>
</evidence>
<feature type="topological domain" description="Cytoplasmic" evidence="10">
    <location>
        <begin position="1"/>
        <end position="11"/>
    </location>
</feature>
<feature type="binding site" description="axial binding residue" evidence="10 11">
    <location>
        <position position="131"/>
    </location>
    <ligand>
        <name>heme</name>
        <dbReference type="ChEBI" id="CHEBI:30413"/>
    </ligand>
    <ligandPart>
        <name>Fe</name>
        <dbReference type="ChEBI" id="CHEBI:18248"/>
    </ligandPart>
</feature>
<reference evidence="12 13" key="1">
    <citation type="journal article" date="2006" name="Nat. Biotechnol.">
        <title>Genome sequence of the bioplastic-producing 'Knallgas' bacterium Ralstonia eutropha H16.</title>
        <authorList>
            <person name="Pohlmann A."/>
            <person name="Fricke W.F."/>
            <person name="Reinecke F."/>
            <person name="Kusian B."/>
            <person name="Liesegang H."/>
            <person name="Cramm R."/>
            <person name="Eitinger T."/>
            <person name="Ewering C."/>
            <person name="Potter M."/>
            <person name="Schwartz E."/>
            <person name="Strittmatter A."/>
            <person name="Voss I."/>
            <person name="Gottschalk G."/>
            <person name="Steinbuechel A."/>
            <person name="Friedrich B."/>
            <person name="Bowien B."/>
        </authorList>
    </citation>
    <scope>NUCLEOTIDE SEQUENCE [LARGE SCALE GENOMIC DNA]</scope>
    <source>
        <strain evidence="13">ATCC 17699 / DSM 428 / KCTC 22496 / NCIMB 10442 / H16 / Stanier 337</strain>
    </source>
</reference>
<dbReference type="Pfam" id="PF03100">
    <property type="entry name" value="CcmE"/>
    <property type="match status" value="1"/>
</dbReference>
<gene>
    <name evidence="12" type="primary">ccmE2</name>
    <name evidence="10" type="synonym">ccmE</name>
    <name evidence="10" type="synonym">cycJ</name>
    <name evidence="12" type="ordered locus">H16_B0955</name>
</gene>
<dbReference type="PANTHER" id="PTHR34128:SF2">
    <property type="entry name" value="CYTOCHROME C-TYPE BIOGENESIS PROTEIN CCME HOMOLOG, MITOCHONDRIAL"/>
    <property type="match status" value="1"/>
</dbReference>
<dbReference type="InterPro" id="IPR012340">
    <property type="entry name" value="NA-bd_OB-fold"/>
</dbReference>
<evidence type="ECO:0000256" key="7">
    <source>
        <dbReference type="ARBA" id="ARBA00022989"/>
    </source>
</evidence>
<dbReference type="NCBIfam" id="NF009731">
    <property type="entry name" value="PRK13254.1-5"/>
    <property type="match status" value="1"/>
</dbReference>
<dbReference type="eggNOG" id="COG2332">
    <property type="taxonomic scope" value="Bacteria"/>
</dbReference>
<evidence type="ECO:0000256" key="3">
    <source>
        <dbReference type="ARBA" id="ARBA00022692"/>
    </source>
</evidence>
<keyword evidence="8 10" id="KW-0408">Iron</keyword>
<evidence type="ECO:0000256" key="2">
    <source>
        <dbReference type="ARBA" id="ARBA00022617"/>
    </source>
</evidence>
<dbReference type="GO" id="GO:0017003">
    <property type="term" value="P:protein-heme linkage"/>
    <property type="evidence" value="ECO:0007669"/>
    <property type="project" value="UniProtKB-UniRule"/>
</dbReference>
<keyword evidence="6 10" id="KW-0735">Signal-anchor</keyword>
<keyword evidence="7 10" id="KW-1133">Transmembrane helix</keyword>
<dbReference type="PANTHER" id="PTHR34128">
    <property type="entry name" value="CYTOCHROME C-TYPE BIOGENESIS PROTEIN CCME HOMOLOG, MITOCHONDRIAL"/>
    <property type="match status" value="1"/>
</dbReference>
<dbReference type="Gene3D" id="2.40.50.140">
    <property type="entry name" value="Nucleic acid-binding proteins"/>
    <property type="match status" value="1"/>
</dbReference>
<dbReference type="STRING" id="381666.H16_B0955"/>
<evidence type="ECO:0000313" key="12">
    <source>
        <dbReference type="EMBL" id="CAJ95746.1"/>
    </source>
</evidence>
<dbReference type="NCBIfam" id="NF009729">
    <property type="entry name" value="PRK13254.1-3"/>
    <property type="match status" value="1"/>
</dbReference>
<dbReference type="InterPro" id="IPR004329">
    <property type="entry name" value="CcmE"/>
</dbReference>
<dbReference type="InterPro" id="IPR036127">
    <property type="entry name" value="CcmE-like_sf"/>
</dbReference>
<dbReference type="NCBIfam" id="NF009727">
    <property type="entry name" value="PRK13254.1-1"/>
    <property type="match status" value="1"/>
</dbReference>
<accession>Q0K2M8</accession>
<evidence type="ECO:0000256" key="4">
    <source>
        <dbReference type="ARBA" id="ARBA00022723"/>
    </source>
</evidence>
<keyword evidence="4 10" id="KW-0479">Metal-binding</keyword>
<dbReference type="GO" id="GO:0046872">
    <property type="term" value="F:metal ion binding"/>
    <property type="evidence" value="ECO:0007669"/>
    <property type="project" value="UniProtKB-KW"/>
</dbReference>
<evidence type="ECO:0000256" key="5">
    <source>
        <dbReference type="ARBA" id="ARBA00022748"/>
    </source>
</evidence>
<keyword evidence="10" id="KW-1003">Cell membrane</keyword>
<feature type="topological domain" description="Periplasmic" evidence="10">
    <location>
        <begin position="33"/>
        <end position="152"/>
    </location>
</feature>
<keyword evidence="5 10" id="KW-0201">Cytochrome c-type biogenesis</keyword>
<dbReference type="HAMAP" id="MF_01959">
    <property type="entry name" value="CcmE"/>
    <property type="match status" value="1"/>
</dbReference>
<dbReference type="AlphaFoldDB" id="Q0K2M8"/>
<name>Q0K2M8_CUPNH</name>
<dbReference type="GO" id="GO:0020037">
    <property type="term" value="F:heme binding"/>
    <property type="evidence" value="ECO:0007669"/>
    <property type="project" value="InterPro"/>
</dbReference>
<keyword evidence="10" id="KW-0997">Cell inner membrane</keyword>
<organism evidence="12 13">
    <name type="scientific">Cupriavidus necator (strain ATCC 17699 / DSM 428 / KCTC 22496 / NCIMB 10442 / H16 / Stanier 337)</name>
    <name type="common">Ralstonia eutropha</name>
    <dbReference type="NCBI Taxonomy" id="381666"/>
    <lineage>
        <taxon>Bacteria</taxon>
        <taxon>Pseudomonadati</taxon>
        <taxon>Pseudomonadota</taxon>
        <taxon>Betaproteobacteria</taxon>
        <taxon>Burkholderiales</taxon>
        <taxon>Burkholderiaceae</taxon>
        <taxon>Cupriavidus</taxon>
    </lineage>
</organism>
<dbReference type="RefSeq" id="WP_011616910.1">
    <property type="nucleotide sequence ID" value="NC_008314.1"/>
</dbReference>
<keyword evidence="13" id="KW-1185">Reference proteome</keyword>
<comment type="function">
    <text evidence="10">Heme chaperone required for the biogenesis of c-type cytochromes. Transiently binds heme delivered by CcmC and transfers the heme to apo-cytochromes in a process facilitated by CcmF and CcmH.</text>
</comment>
<proteinExistence type="inferred from homology"/>
<dbReference type="EMBL" id="AM260480">
    <property type="protein sequence ID" value="CAJ95746.1"/>
    <property type="molecule type" value="Genomic_DNA"/>
</dbReference>
<comment type="subcellular location">
    <subcellularLocation>
        <location evidence="10">Cell inner membrane</location>
        <topology evidence="10">Single-pass type II membrane protein</topology>
        <orientation evidence="10">Periplasmic side</orientation>
    </subcellularLocation>
    <subcellularLocation>
        <location evidence="1">Membrane</location>
    </subcellularLocation>
</comment>
<dbReference type="Proteomes" id="UP000008210">
    <property type="component" value="Chromosome 2"/>
</dbReference>
<feature type="binding site" description="covalent" evidence="10 11">
    <location>
        <position position="127"/>
    </location>
    <ligand>
        <name>heme</name>
        <dbReference type="ChEBI" id="CHEBI:30413"/>
    </ligand>
</feature>
<keyword evidence="9 10" id="KW-0472">Membrane</keyword>
<evidence type="ECO:0000256" key="9">
    <source>
        <dbReference type="ARBA" id="ARBA00023136"/>
    </source>
</evidence>
<keyword evidence="3 10" id="KW-0812">Transmembrane</keyword>
<dbReference type="GO" id="GO:0017004">
    <property type="term" value="P:cytochrome complex assembly"/>
    <property type="evidence" value="ECO:0007669"/>
    <property type="project" value="UniProtKB-KW"/>
</dbReference>
<dbReference type="GO" id="GO:0005886">
    <property type="term" value="C:plasma membrane"/>
    <property type="evidence" value="ECO:0007669"/>
    <property type="project" value="UniProtKB-SubCell"/>
</dbReference>
<dbReference type="HOGENOM" id="CLU_079503_1_1_4"/>
<keyword evidence="2 10" id="KW-0349">Heme</keyword>
<dbReference type="KEGG" id="reh:H16_B0955"/>
<sequence length="152" mass="16324">MRMLNKARGRRLLMIAVGLLLLWTAAALILNAFRSNMVFFFSPSQLAAGEGPRDKAFRLGGMVERGSLRRAPDGLGASFILTDTVNRVQVVYRGMLPDLFGEGQGAIAFGRMGGNGIFAAEEVLAKHDEVYMPPEVAASLKLAEAAQKGGAR</sequence>
<evidence type="ECO:0000256" key="11">
    <source>
        <dbReference type="PIRSR" id="PIRSR604329-50"/>
    </source>
</evidence>